<organism evidence="5 6">
    <name type="scientific">Lachnospira intestinalis</name>
    <dbReference type="NCBI Taxonomy" id="3133158"/>
    <lineage>
        <taxon>Bacteria</taxon>
        <taxon>Bacillati</taxon>
        <taxon>Bacillota</taxon>
        <taxon>Clostridia</taxon>
        <taxon>Lachnospirales</taxon>
        <taxon>Lachnospiraceae</taxon>
        <taxon>Lachnospira</taxon>
    </lineage>
</organism>
<keyword evidence="6" id="KW-1185">Reference proteome</keyword>
<dbReference type="InterPro" id="IPR016134">
    <property type="entry name" value="Dockerin_dom"/>
</dbReference>
<feature type="domain" description="SH3b" evidence="4">
    <location>
        <begin position="46"/>
        <end position="121"/>
    </location>
</feature>
<dbReference type="InterPro" id="IPR036439">
    <property type="entry name" value="Dockerin_dom_sf"/>
</dbReference>
<evidence type="ECO:0000259" key="3">
    <source>
        <dbReference type="PROSITE" id="PS51766"/>
    </source>
</evidence>
<dbReference type="CDD" id="cd14256">
    <property type="entry name" value="Dockerin_I"/>
    <property type="match status" value="1"/>
</dbReference>
<proteinExistence type="predicted"/>
<dbReference type="Proteomes" id="UP001546774">
    <property type="component" value="Unassembled WGS sequence"/>
</dbReference>
<comment type="caution">
    <text evidence="5">The sequence shown here is derived from an EMBL/GenBank/DDBJ whole genome shotgun (WGS) entry which is preliminary data.</text>
</comment>
<dbReference type="InterPro" id="IPR018247">
    <property type="entry name" value="EF_Hand_1_Ca_BS"/>
</dbReference>
<dbReference type="PROSITE" id="PS51781">
    <property type="entry name" value="SH3B"/>
    <property type="match status" value="1"/>
</dbReference>
<evidence type="ECO:0000259" key="4">
    <source>
        <dbReference type="PROSITE" id="PS51781"/>
    </source>
</evidence>
<name>A0ABV1H8U7_9FIRM</name>
<dbReference type="Pfam" id="PF00404">
    <property type="entry name" value="Dockerin_1"/>
    <property type="match status" value="1"/>
</dbReference>
<evidence type="ECO:0000313" key="6">
    <source>
        <dbReference type="Proteomes" id="UP001546774"/>
    </source>
</evidence>
<feature type="compositionally biased region" description="Low complexity" evidence="1">
    <location>
        <begin position="544"/>
        <end position="555"/>
    </location>
</feature>
<dbReference type="Pfam" id="PF12733">
    <property type="entry name" value="Cadherin-like"/>
    <property type="match status" value="1"/>
</dbReference>
<feature type="region of interest" description="Disordered" evidence="1">
    <location>
        <begin position="542"/>
        <end position="580"/>
    </location>
</feature>
<evidence type="ECO:0000256" key="1">
    <source>
        <dbReference type="SAM" id="MobiDB-lite"/>
    </source>
</evidence>
<feature type="compositionally biased region" description="Gly residues" evidence="1">
    <location>
        <begin position="556"/>
        <end position="565"/>
    </location>
</feature>
<keyword evidence="2" id="KW-0732">Signal</keyword>
<feature type="chain" id="PRO_5047222163" evidence="2">
    <location>
        <begin position="45"/>
        <end position="718"/>
    </location>
</feature>
<feature type="domain" description="Dockerin" evidence="3">
    <location>
        <begin position="650"/>
        <end position="718"/>
    </location>
</feature>
<dbReference type="PROSITE" id="PS51766">
    <property type="entry name" value="DOCKERIN"/>
    <property type="match status" value="1"/>
</dbReference>
<feature type="signal peptide" evidence="2">
    <location>
        <begin position="1"/>
        <end position="44"/>
    </location>
</feature>
<sequence length="718" mass="77761">MGKNVHEKRKRLLTKMKAACLAAVMCVSTLPVLTAQIQPVTAYAQEKTGTVNAGVTGLRIRSSTDTSSTANVITKVSGGFHFDILDTVQTSDTYAWYQVGFYLNGTYTKGYVTSEYVTVDSTDIDYSDDTDFESYLSSQGFPESYKEDLRSLHAKYPKWIFVADFVDKDWDTVVENENVLGRSLIYASAKSSWKSTADGAYDWESGSWYELDSGGWVQASSALVQYALDPRNFLNETNVFMFEDLSYNSSVQSETGVSSIIEDTFMDGSSHDLSYDGTDFNYPSALMYAGRASGVSPYHLATRIIQEQGRKGQGNSISGTVSGYEGYYNYYNQGAYKTATASAVVNGLKYAAKTDAATLRPWNTRMKSVIGGAIYIGSRYINRGQNTIYYEKFDMVTPYTHQYMTNVLAPRSESSTASQAYSDTTKKNTALVFKIPVYKNMPDSACELPTGEGSPNNALTSLSVSGYSLTPTFDMFTTEYGVIVENEISSVDIEAQTADSGAKLTGTGSHALKVGTNEIEVTVTSQSGETKTYIIRVVRKEAASGDSGNNSNNGGTDSGNSGGDSGTDNGNSGGDSEKGGYSTDFLLENGKISRVGVGSAAQDVLNHISFTGGAYGKVTHSDGSANDGIVGTGDVLTIYDKNGGEMARYTFVIYGDVNGDGAVTSMDLLYVKRHILGTKLLEEPYLTAADANRGNDGITSIDLLYIKRHILDIRYIEQ</sequence>
<dbReference type="InterPro" id="IPR025883">
    <property type="entry name" value="Cadherin-like_domain"/>
</dbReference>
<dbReference type="InterPro" id="IPR003646">
    <property type="entry name" value="SH3-like_bac-type"/>
</dbReference>
<protein>
    <submittedName>
        <fullName evidence="5">Dockerin type I domain-containing protein</fullName>
    </submittedName>
</protein>
<evidence type="ECO:0000313" key="5">
    <source>
        <dbReference type="EMBL" id="MEQ2556143.1"/>
    </source>
</evidence>
<dbReference type="PROSITE" id="PS00018">
    <property type="entry name" value="EF_HAND_1"/>
    <property type="match status" value="1"/>
</dbReference>
<evidence type="ECO:0000256" key="2">
    <source>
        <dbReference type="SAM" id="SignalP"/>
    </source>
</evidence>
<accession>A0ABV1H8U7</accession>
<reference evidence="5" key="1">
    <citation type="submission" date="2024-03" db="EMBL/GenBank/DDBJ databases">
        <title>Human intestinal bacterial collection.</title>
        <authorList>
            <person name="Pauvert C."/>
            <person name="Hitch T.C.A."/>
            <person name="Clavel T."/>
        </authorList>
    </citation>
    <scope>NUCLEOTIDE SEQUENCE [LARGE SCALE GENOMIC DNA]</scope>
    <source>
        <strain evidence="5">CLA-AA-H89B</strain>
    </source>
</reference>
<dbReference type="EMBL" id="JBBMFS010000018">
    <property type="protein sequence ID" value="MEQ2556143.1"/>
    <property type="molecule type" value="Genomic_DNA"/>
</dbReference>
<dbReference type="InterPro" id="IPR002105">
    <property type="entry name" value="Dockerin_1_rpt"/>
</dbReference>
<dbReference type="Gene3D" id="1.10.1330.10">
    <property type="entry name" value="Dockerin domain"/>
    <property type="match status" value="1"/>
</dbReference>
<gene>
    <name evidence="5" type="ORF">WMO37_14215</name>
</gene>
<dbReference type="SUPFAM" id="SSF63446">
    <property type="entry name" value="Type I dockerin domain"/>
    <property type="match status" value="1"/>
</dbReference>